<dbReference type="GeneID" id="107267283"/>
<feature type="region of interest" description="Disordered" evidence="1">
    <location>
        <begin position="897"/>
        <end position="988"/>
    </location>
</feature>
<dbReference type="Proteomes" id="UP000694920">
    <property type="component" value="Unplaced"/>
</dbReference>
<evidence type="ECO:0000259" key="2">
    <source>
        <dbReference type="Pfam" id="PF23450"/>
    </source>
</evidence>
<evidence type="ECO:0000313" key="4">
    <source>
        <dbReference type="RefSeq" id="XP_015594261.1"/>
    </source>
</evidence>
<evidence type="ECO:0000256" key="1">
    <source>
        <dbReference type="SAM" id="MobiDB-lite"/>
    </source>
</evidence>
<reference evidence="4 5" key="1">
    <citation type="submission" date="2025-04" db="UniProtKB">
        <authorList>
            <consortium name="RefSeq"/>
        </authorList>
    </citation>
    <scope>IDENTIFICATION</scope>
</reference>
<proteinExistence type="predicted"/>
<feature type="region of interest" description="Disordered" evidence="1">
    <location>
        <begin position="286"/>
        <end position="306"/>
    </location>
</feature>
<organism evidence="3 6">
    <name type="scientific">Cephus cinctus</name>
    <name type="common">Wheat stem sawfly</name>
    <dbReference type="NCBI Taxonomy" id="211228"/>
    <lineage>
        <taxon>Eukaryota</taxon>
        <taxon>Metazoa</taxon>
        <taxon>Ecdysozoa</taxon>
        <taxon>Arthropoda</taxon>
        <taxon>Hexapoda</taxon>
        <taxon>Insecta</taxon>
        <taxon>Pterygota</taxon>
        <taxon>Neoptera</taxon>
        <taxon>Endopterygota</taxon>
        <taxon>Hymenoptera</taxon>
        <taxon>Cephoidea</taxon>
        <taxon>Cephidae</taxon>
        <taxon>Cephus</taxon>
    </lineage>
</organism>
<feature type="compositionally biased region" description="Basic and acidic residues" evidence="1">
    <location>
        <begin position="937"/>
        <end position="978"/>
    </location>
</feature>
<name>A0AAJ7FJ29_CEPCN</name>
<evidence type="ECO:0000313" key="3">
    <source>
        <dbReference type="Proteomes" id="UP000694920"/>
    </source>
</evidence>
<dbReference type="PANTHER" id="PTHR31095">
    <property type="entry name" value="RIKEN CDNA 9930021J03 GENE"/>
    <property type="match status" value="1"/>
</dbReference>
<feature type="compositionally biased region" description="Polar residues" evidence="1">
    <location>
        <begin position="1409"/>
        <end position="1443"/>
    </location>
</feature>
<feature type="region of interest" description="Disordered" evidence="1">
    <location>
        <begin position="1092"/>
        <end position="1115"/>
    </location>
</feature>
<sequence>MSGKKRKRNPDVEDQNLHHWEKDHVLPDVLKHEIGTMWEIPQIFHFFYLTKDVLEIPYLSMYEMERMLLMPRASIRLAAVMTALLSSPVGKAKMRKVPSMPYKFWTNVLTHKVKGWFKVYSIKKYDPIKVFETTGIEPEFWEIFPDVSHVIKNDFAELTLKQRIWLVKTMCDTLMHARKSIQHAIEKQKWEDQFETVLGIDRYGTKYIYFPQFLETDLRVYRYSSSAFGSSNAKEKSELKVEVVDHEVVVEKPKRKKRKILWKSSQSRRKRHRKKIIDKDVNDCKDSVDSAVKSPKNCDKNSSSEKLCSNSLYSDLEAVSSKRSRSSSESSEGSVLPMGTKCNSAKSSVCDTNGSNDVKNCNGESSDMMFKGFVGEGDIEKKNISMIRGILNDLTLEVCGDTNRGDLQSANLTLAIKKKKKRVCSDLNIQEIPDKVHNGYNSKHHDLAVVASGSISPIVANSLSAINVLSKSKTDDEKVIEIISNDSSMIKDKIWDEKSDKQTLITCKSDDEKLIETKYSGTEICIDNAKESIFNVRVKFDNTINELLKCNKLSEEKNKESESETVLDQGMNKQESVATLQNKENYIEDKNDNNHKDDFKKDDTRKTTQEKALESDDDISLLQRIIKVKDPSNLEDEKNSIQEKKEKRKKRVGLTREYVTRRTIRLEQTKSESTKQSNSPVHTKLLKTKSEDQWEKSSNDFQEDLVKEDAIKSDRQAEDEEFHLEDFKVTLQSGKTHDAARVNYNNMASGEKNIQTHRPQEEIDNFKELLSDLSVSTFELIADSVQSLKEFLVTFSAGAPADDSIDDNMPLCEVLLLKKLQELFESVASLEPDLKNSTIRARKRLYCHWLKYRADVEEDQDEDWSGEGGLGSNWWVLGSQGCPLLSSGEATLRTLSQSAVSQTGPNIQIRKTTGEVEEKVKVESQSKQWTNEDESCDEKTRGTETCEQEERRNQRIEKEKGKEEEEGETGRDKQRGTERQTTGRVLRARGVPLYTEQYFSDDESEEGELDVWTKFKTIYEASSQSPGTPASDTVAQSGQSDGESEEDSDKDWILPGTRRRKYKRSARQLTTFHQRQFRKYKHMKSIEKYMTTNPVRSIESSSKKSQPANSNNTMRTWRKLIYSGRRIKNKQEVKRDHLEDDEDEDAAKPIIIHSVHSELDIKDEGPVTTLAPSETTSNYVPQGFVVVKADQVPANYYLMNPSVPGFVQQAPVMQQRALMQQGALVHQGTIVHQGAIVQQGGIVHQGTIMQPGAIVQSGAIMAGVLPQMSPGYYVQDSSNFVVQNTQTNFVSTQDTISNSQNSQPVVLHPTASVMGSQQFINSPNYVHMPYVAGSPAQTSFIPAVTQSLTPRSAIAGHIIRQSTPVRVASNSQQGSSVAPRADFPHPNGAVIRSSLPIRRTFHRTHGPRNLTSQNASFKGTRGKTSTAMEKASSHSGPSKTTSLIVLSDGDDEIEMIIPEKSNNETVTAQIQNPCKRKIDQQEQRERPVLTLQAVTPTTSTILHPVIMERLNQGEVSITPIKPTPPPIQTAGTQLIVVVNETGSHYALALPNGSKIILTPDQIAQIRASNGGKLIL</sequence>
<gene>
    <name evidence="4 5 6" type="primary">LOC107267283</name>
</gene>
<keyword evidence="3" id="KW-1185">Reference proteome</keyword>
<feature type="region of interest" description="Disordered" evidence="1">
    <location>
        <begin position="666"/>
        <end position="700"/>
    </location>
</feature>
<feature type="region of interest" description="Disordered" evidence="1">
    <location>
        <begin position="1403"/>
        <end position="1443"/>
    </location>
</feature>
<feature type="domain" description="Uncharacterized bromodomain-containing protein 10 helical" evidence="2">
    <location>
        <begin position="39"/>
        <end position="181"/>
    </location>
</feature>
<feature type="region of interest" description="Disordered" evidence="1">
    <location>
        <begin position="584"/>
        <end position="613"/>
    </location>
</feature>
<feature type="compositionally biased region" description="Polar residues" evidence="1">
    <location>
        <begin position="897"/>
        <end position="911"/>
    </location>
</feature>
<feature type="compositionally biased region" description="Basic residues" evidence="1">
    <location>
        <begin position="1057"/>
        <end position="1066"/>
    </location>
</feature>
<protein>
    <submittedName>
        <fullName evidence="4 5">Uncharacterized protein LOC107267283</fullName>
    </submittedName>
</protein>
<dbReference type="RefSeq" id="XP_015594263.1">
    <property type="nucleotide sequence ID" value="XM_015738777.2"/>
</dbReference>
<evidence type="ECO:0000313" key="5">
    <source>
        <dbReference type="RefSeq" id="XP_015594262.1"/>
    </source>
</evidence>
<evidence type="ECO:0000313" key="6">
    <source>
        <dbReference type="RefSeq" id="XP_015594263.1"/>
    </source>
</evidence>
<feature type="compositionally biased region" description="Polar residues" evidence="1">
    <location>
        <begin position="1364"/>
        <end position="1376"/>
    </location>
</feature>
<dbReference type="RefSeq" id="XP_015594262.1">
    <property type="nucleotide sequence ID" value="XM_015738776.2"/>
</dbReference>
<feature type="compositionally biased region" description="Basic and acidic residues" evidence="1">
    <location>
        <begin position="585"/>
        <end position="613"/>
    </location>
</feature>
<feature type="region of interest" description="Disordered" evidence="1">
    <location>
        <begin position="319"/>
        <end position="349"/>
    </location>
</feature>
<feature type="compositionally biased region" description="Basic and acidic residues" evidence="1">
    <location>
        <begin position="912"/>
        <end position="924"/>
    </location>
</feature>
<feature type="compositionally biased region" description="Basic and acidic residues" evidence="1">
    <location>
        <begin position="688"/>
        <end position="700"/>
    </location>
</feature>
<feature type="region of interest" description="Disordered" evidence="1">
    <location>
        <begin position="634"/>
        <end position="653"/>
    </location>
</feature>
<dbReference type="PANTHER" id="PTHR31095:SF3">
    <property type="entry name" value="RIKEN CDNA 9930021J03 GENE"/>
    <property type="match status" value="1"/>
</dbReference>
<dbReference type="RefSeq" id="XP_015594261.1">
    <property type="nucleotide sequence ID" value="XM_015738775.2"/>
</dbReference>
<accession>A0AAJ7FJ29</accession>
<dbReference type="InterPro" id="IPR040214">
    <property type="entry name" value="BRD10"/>
</dbReference>
<feature type="compositionally biased region" description="Polar residues" evidence="1">
    <location>
        <begin position="1021"/>
        <end position="1035"/>
    </location>
</feature>
<dbReference type="InterPro" id="IPR056522">
    <property type="entry name" value="KIAA2026_hel"/>
</dbReference>
<dbReference type="KEGG" id="ccin:107267283"/>
<feature type="region of interest" description="Disordered" evidence="1">
    <location>
        <begin position="1021"/>
        <end position="1066"/>
    </location>
</feature>
<feature type="region of interest" description="Disordered" evidence="1">
    <location>
        <begin position="1364"/>
        <end position="1390"/>
    </location>
</feature>
<feature type="compositionally biased region" description="Basic and acidic residues" evidence="1">
    <location>
        <begin position="634"/>
        <end position="645"/>
    </location>
</feature>
<dbReference type="Pfam" id="PF23450">
    <property type="entry name" value="KIAA2026_hel"/>
    <property type="match status" value="1"/>
</dbReference>